<sequence>MFDPSDRLPYIPPPDYSPLIRPVNSRNIYVKNKKPERKVSIDVDAYDEFEPTTIPQPRDDHGRPHNYVPFQVSQADPNWSFCMNRQGQKGWIPTRELNFATSSTGSSPMST</sequence>
<organism evidence="1 2">
    <name type="scientific">Bursaphelenchus xylophilus</name>
    <name type="common">Pinewood nematode worm</name>
    <name type="synonym">Aphelenchoides xylophilus</name>
    <dbReference type="NCBI Taxonomy" id="6326"/>
    <lineage>
        <taxon>Eukaryota</taxon>
        <taxon>Metazoa</taxon>
        <taxon>Ecdysozoa</taxon>
        <taxon>Nematoda</taxon>
        <taxon>Chromadorea</taxon>
        <taxon>Rhabditida</taxon>
        <taxon>Tylenchina</taxon>
        <taxon>Tylenchomorpha</taxon>
        <taxon>Aphelenchoidea</taxon>
        <taxon>Aphelenchoididae</taxon>
        <taxon>Bursaphelenchus</taxon>
    </lineage>
</organism>
<evidence type="ECO:0000313" key="2">
    <source>
        <dbReference type="WBParaSite" id="BXY_0079900.1"/>
    </source>
</evidence>
<evidence type="ECO:0000313" key="1">
    <source>
        <dbReference type="Proteomes" id="UP000095284"/>
    </source>
</evidence>
<dbReference type="WBParaSite" id="BXY_0079900.1">
    <property type="protein sequence ID" value="BXY_0079900.1"/>
    <property type="gene ID" value="BXY_0079900"/>
</dbReference>
<accession>A0A1I7RJB7</accession>
<dbReference type="Proteomes" id="UP000095284">
    <property type="component" value="Unplaced"/>
</dbReference>
<name>A0A1I7RJB7_BURXY</name>
<dbReference type="AlphaFoldDB" id="A0A1I7RJB7"/>
<reference evidence="2" key="1">
    <citation type="submission" date="2016-11" db="UniProtKB">
        <authorList>
            <consortium name="WormBaseParasite"/>
        </authorList>
    </citation>
    <scope>IDENTIFICATION</scope>
</reference>
<protein>
    <submittedName>
        <fullName evidence="2">SH3 domain-containing protein</fullName>
    </submittedName>
</protein>
<proteinExistence type="predicted"/>